<evidence type="ECO:0000256" key="1">
    <source>
        <dbReference type="ARBA" id="ARBA00007637"/>
    </source>
</evidence>
<dbReference type="Gene3D" id="3.40.50.720">
    <property type="entry name" value="NAD(P)-binding Rossmann-like Domain"/>
    <property type="match status" value="1"/>
</dbReference>
<dbReference type="EMBL" id="CP070499">
    <property type="protein sequence ID" value="QSB14766.1"/>
    <property type="molecule type" value="Genomic_DNA"/>
</dbReference>
<name>A0A895YJI1_9ACTN</name>
<sequence length="378" mass="41979">MLALTQGIPTRPRPGGSEVSVALVTGSAGLIGSEAARHFAGLGLDVVGIDNDLRRYFFGDDGSTAWSLLRLTNDLGDGYTHFDVDIRDRDGLEQIFKKYGAAISVVIHTAGQPSHDWAAKEPYTDFDVNAGGTLNVLENTRLHCPEAAFIHCSTNKVYGDRPNFLPLRELATRYEIAEDHPYAGGITEDMSIDDCLHSIFGVSKVAADVMVQEYGRYFGLKTACFRGGTLTGPAHSAAELHGYLAYLMRCVMAGRTYTIYGYQGKMVRDALHSHDVLTAFEAFFRNPRSAEVYNLGGGRFANASHIEAFRIAEEITGREAKTVYVDQPRVGDHQWWISSMAKFQAHYPDWQITYDVPTILREIYDAQVENWVAHDQPR</sequence>
<protein>
    <submittedName>
        <fullName evidence="3">NAD-dependent epimerase/dehydratase family protein</fullName>
    </submittedName>
</protein>
<dbReference type="Proteomes" id="UP000662857">
    <property type="component" value="Chromosome"/>
</dbReference>
<accession>A0A895YJI1</accession>
<feature type="domain" description="NAD-dependent epimerase/dehydratase" evidence="2">
    <location>
        <begin position="22"/>
        <end position="296"/>
    </location>
</feature>
<dbReference type="AlphaFoldDB" id="A0A895YJI1"/>
<dbReference type="InterPro" id="IPR001509">
    <property type="entry name" value="Epimerase_deHydtase"/>
</dbReference>
<keyword evidence="4" id="KW-1185">Reference proteome</keyword>
<dbReference type="Pfam" id="PF01370">
    <property type="entry name" value="Epimerase"/>
    <property type="match status" value="1"/>
</dbReference>
<evidence type="ECO:0000313" key="4">
    <source>
        <dbReference type="Proteomes" id="UP000662857"/>
    </source>
</evidence>
<dbReference type="SUPFAM" id="SSF51735">
    <property type="entry name" value="NAD(P)-binding Rossmann-fold domains"/>
    <property type="match status" value="1"/>
</dbReference>
<organism evidence="3 4">
    <name type="scientific">Natronosporangium hydrolyticum</name>
    <dbReference type="NCBI Taxonomy" id="2811111"/>
    <lineage>
        <taxon>Bacteria</taxon>
        <taxon>Bacillati</taxon>
        <taxon>Actinomycetota</taxon>
        <taxon>Actinomycetes</taxon>
        <taxon>Micromonosporales</taxon>
        <taxon>Micromonosporaceae</taxon>
        <taxon>Natronosporangium</taxon>
    </lineage>
</organism>
<comment type="similarity">
    <text evidence="1">Belongs to the NAD(P)-dependent epimerase/dehydratase family.</text>
</comment>
<evidence type="ECO:0000313" key="3">
    <source>
        <dbReference type="EMBL" id="QSB14766.1"/>
    </source>
</evidence>
<evidence type="ECO:0000259" key="2">
    <source>
        <dbReference type="Pfam" id="PF01370"/>
    </source>
</evidence>
<reference evidence="3" key="1">
    <citation type="submission" date="2021-02" db="EMBL/GenBank/DDBJ databases">
        <title>Natrosporangium hydrolyticum gen. nov., sp. nov, a haloalkaliphilic actinobacterium from a soda solonchak soil.</title>
        <authorList>
            <person name="Sorokin D.Y."/>
            <person name="Khijniak T.V."/>
            <person name="Zakharycheva A.P."/>
            <person name="Boueva O.V."/>
            <person name="Ariskina E.V."/>
            <person name="Hahnke R.L."/>
            <person name="Bunk B."/>
            <person name="Sproer C."/>
            <person name="Schumann P."/>
            <person name="Evtushenko L.I."/>
            <person name="Kublanov I.V."/>
        </authorList>
    </citation>
    <scope>NUCLEOTIDE SEQUENCE</scope>
    <source>
        <strain evidence="3">DSM 106523</strain>
    </source>
</reference>
<gene>
    <name evidence="3" type="ORF">JQS43_25535</name>
</gene>
<proteinExistence type="inferred from homology"/>
<dbReference type="KEGG" id="nhy:JQS43_25535"/>
<dbReference type="InterPro" id="IPR036291">
    <property type="entry name" value="NAD(P)-bd_dom_sf"/>
</dbReference>
<dbReference type="PANTHER" id="PTHR43000">
    <property type="entry name" value="DTDP-D-GLUCOSE 4,6-DEHYDRATASE-RELATED"/>
    <property type="match status" value="1"/>
</dbReference>